<protein>
    <submittedName>
        <fullName evidence="1">Uncharacterized protein</fullName>
    </submittedName>
</protein>
<evidence type="ECO:0000313" key="2">
    <source>
        <dbReference type="Proteomes" id="UP001607302"/>
    </source>
</evidence>
<organism evidence="1 2">
    <name type="scientific">Vespula squamosa</name>
    <name type="common">Southern yellow jacket</name>
    <name type="synonym">Wasp</name>
    <dbReference type="NCBI Taxonomy" id="30214"/>
    <lineage>
        <taxon>Eukaryota</taxon>
        <taxon>Metazoa</taxon>
        <taxon>Ecdysozoa</taxon>
        <taxon>Arthropoda</taxon>
        <taxon>Hexapoda</taxon>
        <taxon>Insecta</taxon>
        <taxon>Pterygota</taxon>
        <taxon>Neoptera</taxon>
        <taxon>Endopterygota</taxon>
        <taxon>Hymenoptera</taxon>
        <taxon>Apocrita</taxon>
        <taxon>Aculeata</taxon>
        <taxon>Vespoidea</taxon>
        <taxon>Vespidae</taxon>
        <taxon>Vespinae</taxon>
        <taxon>Vespula</taxon>
    </lineage>
</organism>
<reference evidence="1 2" key="1">
    <citation type="journal article" date="2024" name="Ann. Entomol. Soc. Am.">
        <title>Genomic analyses of the southern and eastern yellowjacket wasps (Hymenoptera: Vespidae) reveal evolutionary signatures of social life.</title>
        <authorList>
            <person name="Catto M.A."/>
            <person name="Caine P.B."/>
            <person name="Orr S.E."/>
            <person name="Hunt B.G."/>
            <person name="Goodisman M.A.D."/>
        </authorList>
    </citation>
    <scope>NUCLEOTIDE SEQUENCE [LARGE SCALE GENOMIC DNA]</scope>
    <source>
        <strain evidence="1">233</strain>
        <tissue evidence="1">Head and thorax</tissue>
    </source>
</reference>
<gene>
    <name evidence="1" type="ORF">V1478_009260</name>
</gene>
<sequence length="85" mass="9708">MHESAWRSLALPTKTLMYVHFQRQKLVVPRKRMGGSTPRSEIPCFVWQGSPEEPPHNDRKFAAYASYTVSNGDDRAIECTNDLAK</sequence>
<dbReference type="AlphaFoldDB" id="A0ABD2AP54"/>
<keyword evidence="2" id="KW-1185">Reference proteome</keyword>
<name>A0ABD2AP54_VESSQ</name>
<proteinExistence type="predicted"/>
<dbReference type="EMBL" id="JAUDFV010000141">
    <property type="protein sequence ID" value="KAL2722397.1"/>
    <property type="molecule type" value="Genomic_DNA"/>
</dbReference>
<dbReference type="Proteomes" id="UP001607302">
    <property type="component" value="Unassembled WGS sequence"/>
</dbReference>
<comment type="caution">
    <text evidence="1">The sequence shown here is derived from an EMBL/GenBank/DDBJ whole genome shotgun (WGS) entry which is preliminary data.</text>
</comment>
<accession>A0ABD2AP54</accession>
<evidence type="ECO:0000313" key="1">
    <source>
        <dbReference type="EMBL" id="KAL2722397.1"/>
    </source>
</evidence>